<evidence type="ECO:0000313" key="1">
    <source>
        <dbReference type="EMBL" id="GHC50671.1"/>
    </source>
</evidence>
<organism evidence="1 2">
    <name type="scientific">Roseibacillus persicicus</name>
    <dbReference type="NCBI Taxonomy" id="454148"/>
    <lineage>
        <taxon>Bacteria</taxon>
        <taxon>Pseudomonadati</taxon>
        <taxon>Verrucomicrobiota</taxon>
        <taxon>Verrucomicrobiia</taxon>
        <taxon>Verrucomicrobiales</taxon>
        <taxon>Verrucomicrobiaceae</taxon>
        <taxon>Roseibacillus</taxon>
    </lineage>
</organism>
<keyword evidence="2" id="KW-1185">Reference proteome</keyword>
<accession>A0A918TK41</accession>
<comment type="caution">
    <text evidence="1">The sequence shown here is derived from an EMBL/GenBank/DDBJ whole genome shotgun (WGS) entry which is preliminary data.</text>
</comment>
<dbReference type="EMBL" id="BMXI01000006">
    <property type="protein sequence ID" value="GHC50671.1"/>
    <property type="molecule type" value="Genomic_DNA"/>
</dbReference>
<dbReference type="AlphaFoldDB" id="A0A918TK41"/>
<reference evidence="1" key="1">
    <citation type="journal article" date="2014" name="Int. J. Syst. Evol. Microbiol.">
        <title>Complete genome sequence of Corynebacterium casei LMG S-19264T (=DSM 44701T), isolated from a smear-ripened cheese.</title>
        <authorList>
            <consortium name="US DOE Joint Genome Institute (JGI-PGF)"/>
            <person name="Walter F."/>
            <person name="Albersmeier A."/>
            <person name="Kalinowski J."/>
            <person name="Ruckert C."/>
        </authorList>
    </citation>
    <scope>NUCLEOTIDE SEQUENCE</scope>
    <source>
        <strain evidence="1">KCTC 12988</strain>
    </source>
</reference>
<protein>
    <submittedName>
        <fullName evidence="1">Uncharacterized protein</fullName>
    </submittedName>
</protein>
<evidence type="ECO:0000313" key="2">
    <source>
        <dbReference type="Proteomes" id="UP000644507"/>
    </source>
</evidence>
<gene>
    <name evidence="1" type="ORF">GCM10007100_15960</name>
</gene>
<reference evidence="1" key="2">
    <citation type="submission" date="2020-09" db="EMBL/GenBank/DDBJ databases">
        <authorList>
            <person name="Sun Q."/>
            <person name="Kim S."/>
        </authorList>
    </citation>
    <scope>NUCLEOTIDE SEQUENCE</scope>
    <source>
        <strain evidence="1">KCTC 12988</strain>
    </source>
</reference>
<name>A0A918TK41_9BACT</name>
<proteinExistence type="predicted"/>
<dbReference type="Proteomes" id="UP000644507">
    <property type="component" value="Unassembled WGS sequence"/>
</dbReference>
<sequence>MFQWMRVEERNLYKTTLSSLGQARNLRLVFLQKKSVADQIAFMHKILKLKTQDLVGEHLLQVWFMKGQQDLLRTFCDRMEIEHDGNGQVIGDLPETLDDTKLAETINRLLEMFDSKVVTVYLYVFNLQTPDGWDNLSKILAEDDRLKLA</sequence>